<dbReference type="EMBL" id="JAUSZV010000002">
    <property type="protein sequence ID" value="MDQ0904378.1"/>
    <property type="molecule type" value="Genomic_DNA"/>
</dbReference>
<reference evidence="2" key="1">
    <citation type="submission" date="2023-07" db="EMBL/GenBank/DDBJ databases">
        <title>Comparative genomics of wheat-associated soil bacteria to identify genetic determinants of phenazine resistance.</title>
        <authorList>
            <person name="Mouncey N."/>
        </authorList>
    </citation>
    <scope>NUCLEOTIDE SEQUENCE</scope>
    <source>
        <strain evidence="2">V4I22</strain>
    </source>
</reference>
<protein>
    <recommendedName>
        <fullName evidence="1">ORC1/DEAH AAA+ ATPase domain-containing protein</fullName>
    </recommendedName>
</protein>
<dbReference type="InterPro" id="IPR027417">
    <property type="entry name" value="P-loop_NTPase"/>
</dbReference>
<dbReference type="AlphaFoldDB" id="A0AAW8F3L1"/>
<dbReference type="SUPFAM" id="SSF52540">
    <property type="entry name" value="P-loop containing nucleoside triphosphate hydrolases"/>
    <property type="match status" value="1"/>
</dbReference>
<evidence type="ECO:0000259" key="1">
    <source>
        <dbReference type="Pfam" id="PF13401"/>
    </source>
</evidence>
<evidence type="ECO:0000313" key="3">
    <source>
        <dbReference type="Proteomes" id="UP001234216"/>
    </source>
</evidence>
<gene>
    <name evidence="2" type="ORF">QFZ22_000363</name>
</gene>
<sequence>MTTIDTTRPAVSHYLGLSGAHLVPTTASLLTQRHLAVAVEARAMLCIHGDVGLGKTLAVNITLWDLAPHTTLWLECRKGAPLTTLCTALFRVLGLPGEPPDKVDDCTPLFEEALADQHRVLVCDEAQGLSKQSLDYLRMLWDSEAVRPTIVFVGGENCLQRIRSRPALFSRILLFQQYQPLTPDEVLARLPKYHALWENVPAPDLLWVNDLVCHGNFRNWAKVTFHLQHALEHDKPAPPWFSRDTVRMILSYLDTSVRSQSSTAPGYL</sequence>
<dbReference type="InterPro" id="IPR052026">
    <property type="entry name" value="ExeA_AAA_ATPase_DNA-bind"/>
</dbReference>
<dbReference type="PANTHER" id="PTHR35894:SF5">
    <property type="entry name" value="MU-LIKE PROPHAGE FLUMU DNA TRANSPOSITION PROTEIN B"/>
    <property type="match status" value="1"/>
</dbReference>
<evidence type="ECO:0000313" key="2">
    <source>
        <dbReference type="EMBL" id="MDQ0904378.1"/>
    </source>
</evidence>
<dbReference type="Proteomes" id="UP001234216">
    <property type="component" value="Unassembled WGS sequence"/>
</dbReference>
<accession>A0AAW8F3L1</accession>
<feature type="domain" description="ORC1/DEAH AAA+ ATPase" evidence="1">
    <location>
        <begin position="42"/>
        <end position="161"/>
    </location>
</feature>
<dbReference type="PANTHER" id="PTHR35894">
    <property type="entry name" value="GENERAL SECRETION PATHWAY PROTEIN A-RELATED"/>
    <property type="match status" value="1"/>
</dbReference>
<proteinExistence type="predicted"/>
<comment type="caution">
    <text evidence="2">The sequence shown here is derived from an EMBL/GenBank/DDBJ whole genome shotgun (WGS) entry which is preliminary data.</text>
</comment>
<dbReference type="InterPro" id="IPR049945">
    <property type="entry name" value="AAA_22"/>
</dbReference>
<dbReference type="RefSeq" id="WP_306971967.1">
    <property type="nucleotide sequence ID" value="NZ_JAUSZV010000002.1"/>
</dbReference>
<organism evidence="2 3">
    <name type="scientific">Streptomyces canus</name>
    <dbReference type="NCBI Taxonomy" id="58343"/>
    <lineage>
        <taxon>Bacteria</taxon>
        <taxon>Bacillati</taxon>
        <taxon>Actinomycetota</taxon>
        <taxon>Actinomycetes</taxon>
        <taxon>Kitasatosporales</taxon>
        <taxon>Streptomycetaceae</taxon>
        <taxon>Streptomyces</taxon>
        <taxon>Streptomyces aurantiacus group</taxon>
    </lineage>
</organism>
<dbReference type="Gene3D" id="3.40.50.300">
    <property type="entry name" value="P-loop containing nucleotide triphosphate hydrolases"/>
    <property type="match status" value="1"/>
</dbReference>
<dbReference type="Pfam" id="PF13401">
    <property type="entry name" value="AAA_22"/>
    <property type="match status" value="1"/>
</dbReference>
<dbReference type="GO" id="GO:0016887">
    <property type="term" value="F:ATP hydrolysis activity"/>
    <property type="evidence" value="ECO:0007669"/>
    <property type="project" value="InterPro"/>
</dbReference>
<name>A0AAW8F3L1_9ACTN</name>